<dbReference type="GO" id="GO:0004674">
    <property type="term" value="F:protein serine/threonine kinase activity"/>
    <property type="evidence" value="ECO:0007669"/>
    <property type="project" value="UniProtKB-KW"/>
</dbReference>
<gene>
    <name evidence="3" type="ordered locus">Krad_0097</name>
</gene>
<dbReference type="STRING" id="266940.Krad_0097"/>
<protein>
    <submittedName>
        <fullName evidence="3">Anti-sigma regulatory factor, serine/threonine protein kinase</fullName>
    </submittedName>
</protein>
<name>A6W449_KINRD</name>
<dbReference type="CDD" id="cd16936">
    <property type="entry name" value="HATPase_RsbW-like"/>
    <property type="match status" value="1"/>
</dbReference>
<sequence>MVVSRQRLHAGFAAPARRPGDHAGRRPMAQLVLDPHLAAVPAARRWVVGVLSRCCTTERFAVDEDVVELLTSEVVANAVRHGEGPVTIDVACGADDVRIAVTDAGTDTPVVRHVGPEATGGRGMALLDHLATRWGLDRAQPPATGKTVWFRLSGA</sequence>
<dbReference type="EMBL" id="CP000750">
    <property type="protein sequence ID" value="ABS01588.1"/>
    <property type="molecule type" value="Genomic_DNA"/>
</dbReference>
<accession>A6W449</accession>
<dbReference type="InterPro" id="IPR036890">
    <property type="entry name" value="HATPase_C_sf"/>
</dbReference>
<evidence type="ECO:0000313" key="3">
    <source>
        <dbReference type="EMBL" id="ABS01588.1"/>
    </source>
</evidence>
<dbReference type="Proteomes" id="UP000001116">
    <property type="component" value="Chromosome"/>
</dbReference>
<evidence type="ECO:0000313" key="4">
    <source>
        <dbReference type="Proteomes" id="UP000001116"/>
    </source>
</evidence>
<dbReference type="eggNOG" id="COG2172">
    <property type="taxonomic scope" value="Bacteria"/>
</dbReference>
<dbReference type="HOGENOM" id="CLU_090336_4_5_11"/>
<proteinExistence type="predicted"/>
<dbReference type="AlphaFoldDB" id="A6W449"/>
<dbReference type="SUPFAM" id="SSF55874">
    <property type="entry name" value="ATPase domain of HSP90 chaperone/DNA topoisomerase II/histidine kinase"/>
    <property type="match status" value="1"/>
</dbReference>
<evidence type="ECO:0000256" key="1">
    <source>
        <dbReference type="ARBA" id="ARBA00022527"/>
    </source>
</evidence>
<keyword evidence="4" id="KW-1185">Reference proteome</keyword>
<keyword evidence="1 3" id="KW-0418">Kinase</keyword>
<evidence type="ECO:0000259" key="2">
    <source>
        <dbReference type="Pfam" id="PF13581"/>
    </source>
</evidence>
<dbReference type="Pfam" id="PF13581">
    <property type="entry name" value="HATPase_c_2"/>
    <property type="match status" value="1"/>
</dbReference>
<keyword evidence="1 3" id="KW-0723">Serine/threonine-protein kinase</keyword>
<keyword evidence="1 3" id="KW-0808">Transferase</keyword>
<dbReference type="KEGG" id="kra:Krad_0097"/>
<reference evidence="4" key="1">
    <citation type="journal article" date="2008" name="PLoS ONE">
        <title>Survival in nuclear waste, extreme resistance, and potential applications gleaned from the genome sequence of Kineococcus radiotolerans SRS30216.</title>
        <authorList>
            <person name="Bagwell C.E."/>
            <person name="Bhat S."/>
            <person name="Hawkins G.M."/>
            <person name="Smith B.W."/>
            <person name="Biswas T."/>
            <person name="Hoover T.R."/>
            <person name="Saunders E."/>
            <person name="Han C.S."/>
            <person name="Tsodikov O.V."/>
            <person name="Shimkets L.J."/>
        </authorList>
    </citation>
    <scope>NUCLEOTIDE SEQUENCE [LARGE SCALE GENOMIC DNA]</scope>
    <source>
        <strain evidence="4">ATCC BAA-149 / DSM 14245 / SRS30216</strain>
    </source>
</reference>
<feature type="domain" description="Histidine kinase/HSP90-like ATPase" evidence="2">
    <location>
        <begin position="36"/>
        <end position="151"/>
    </location>
</feature>
<dbReference type="PANTHER" id="PTHR35526">
    <property type="entry name" value="ANTI-SIGMA-F FACTOR RSBW-RELATED"/>
    <property type="match status" value="1"/>
</dbReference>
<dbReference type="Gene3D" id="3.30.565.10">
    <property type="entry name" value="Histidine kinase-like ATPase, C-terminal domain"/>
    <property type="match status" value="1"/>
</dbReference>
<organism evidence="3 4">
    <name type="scientific">Kineococcus radiotolerans (strain ATCC BAA-149 / DSM 14245 / SRS30216)</name>
    <dbReference type="NCBI Taxonomy" id="266940"/>
    <lineage>
        <taxon>Bacteria</taxon>
        <taxon>Bacillati</taxon>
        <taxon>Actinomycetota</taxon>
        <taxon>Actinomycetes</taxon>
        <taxon>Kineosporiales</taxon>
        <taxon>Kineosporiaceae</taxon>
        <taxon>Kineococcus</taxon>
    </lineage>
</organism>
<dbReference type="InterPro" id="IPR003594">
    <property type="entry name" value="HATPase_dom"/>
</dbReference>
<dbReference type="PANTHER" id="PTHR35526:SF3">
    <property type="entry name" value="ANTI-SIGMA-F FACTOR RSBW"/>
    <property type="match status" value="1"/>
</dbReference>
<dbReference type="InterPro" id="IPR050267">
    <property type="entry name" value="Anti-sigma-factor_SerPK"/>
</dbReference>